<dbReference type="InterPro" id="IPR015324">
    <property type="entry name" value="Ribosomal_Rsm22-like"/>
</dbReference>
<keyword evidence="1" id="KW-0479">Metal-binding</keyword>
<dbReference type="PANTHER" id="PTHR13184">
    <property type="entry name" value="37S RIBOSOMAL PROTEIN S22"/>
    <property type="match status" value="1"/>
</dbReference>
<dbReference type="GO" id="GO:0008168">
    <property type="term" value="F:methyltransferase activity"/>
    <property type="evidence" value="ECO:0007669"/>
    <property type="project" value="InterPro"/>
</dbReference>
<proteinExistence type="predicted"/>
<keyword evidence="4" id="KW-0411">Iron-sulfur</keyword>
<dbReference type="InterPro" id="IPR029063">
    <property type="entry name" value="SAM-dependent_MTases_sf"/>
</dbReference>
<dbReference type="SUPFAM" id="SSF53335">
    <property type="entry name" value="S-adenosyl-L-methionine-dependent methyltransferases"/>
    <property type="match status" value="1"/>
</dbReference>
<dbReference type="GO" id="GO:0051536">
    <property type="term" value="F:iron-sulfur cluster binding"/>
    <property type="evidence" value="ECO:0007669"/>
    <property type="project" value="UniProtKB-KW"/>
</dbReference>
<evidence type="ECO:0000256" key="4">
    <source>
        <dbReference type="ARBA" id="ARBA00023014"/>
    </source>
</evidence>
<evidence type="ECO:0000256" key="1">
    <source>
        <dbReference type="ARBA" id="ARBA00022723"/>
    </source>
</evidence>
<dbReference type="RefSeq" id="WP_253769334.1">
    <property type="nucleotide sequence ID" value="NZ_JAMTCK010000004.1"/>
</dbReference>
<dbReference type="EMBL" id="JAMTCK010000004">
    <property type="protein sequence ID" value="MCP2164967.1"/>
    <property type="molecule type" value="Genomic_DNA"/>
</dbReference>
<dbReference type="PANTHER" id="PTHR13184:SF5">
    <property type="entry name" value="METHYLTRANSFERASE-LIKE PROTEIN 17, MITOCHONDRIAL"/>
    <property type="match status" value="1"/>
</dbReference>
<evidence type="ECO:0000313" key="6">
    <source>
        <dbReference type="Proteomes" id="UP001206128"/>
    </source>
</evidence>
<dbReference type="GO" id="GO:0003735">
    <property type="term" value="F:structural constituent of ribosome"/>
    <property type="evidence" value="ECO:0007669"/>
    <property type="project" value="TreeGrafter"/>
</dbReference>
<protein>
    <submittedName>
        <fullName evidence="5">Small ribosomal subunit Rsm22</fullName>
    </submittedName>
</protein>
<reference evidence="5" key="1">
    <citation type="submission" date="2022-06" db="EMBL/GenBank/DDBJ databases">
        <title>Genomic Encyclopedia of Archaeal and Bacterial Type Strains, Phase II (KMG-II): from individual species to whole genera.</title>
        <authorList>
            <person name="Goeker M."/>
        </authorList>
    </citation>
    <scope>NUCLEOTIDE SEQUENCE</scope>
    <source>
        <strain evidence="5">DSM 43935</strain>
    </source>
</reference>
<name>A0AAE3GCZ7_9PSEU</name>
<dbReference type="InterPro" id="IPR052571">
    <property type="entry name" value="Mt_RNA_Methyltransferase"/>
</dbReference>
<dbReference type="Pfam" id="PF09243">
    <property type="entry name" value="Rsm22"/>
    <property type="match status" value="1"/>
</dbReference>
<keyword evidence="6" id="KW-1185">Reference proteome</keyword>
<dbReference type="AlphaFoldDB" id="A0AAE3GCZ7"/>
<keyword evidence="2" id="KW-0809">Transit peptide</keyword>
<sequence>MVDLPDALRAALLTETAGMPRKQLVAATQRLIGQYRSGSAPGAPILASATDAAAYAAYRMPATYAAIRGALAEAARSAPDFAPRTQLDIGGGTGAALWAAAAVFPTLTGSTVVEQSASATAVGRRLAGAAPWPAVRSATWLAGTLAQHAVLPGADLVTAAYLLTELGEAEQRGLVDRMAAAGQVVVLVEPGTPAGFQRVAAARRRLTDAGLHVLAPCPHGNACPLAESTAAGDWCHFAARVNRSAEHRQLKEASLGHEDEKFSYLVAARFTGRPGAGRVLRHPVQRKGQVLLQVCGQDGTVARTLVTKRHGRDYQRARKVRWGDAWPPPDGD</sequence>
<accession>A0AAE3GCZ7</accession>
<dbReference type="Gene3D" id="3.40.50.150">
    <property type="entry name" value="Vaccinia Virus protein VP39"/>
    <property type="match status" value="1"/>
</dbReference>
<organism evidence="5 6">
    <name type="scientific">Goodfellowiella coeruleoviolacea</name>
    <dbReference type="NCBI Taxonomy" id="334858"/>
    <lineage>
        <taxon>Bacteria</taxon>
        <taxon>Bacillati</taxon>
        <taxon>Actinomycetota</taxon>
        <taxon>Actinomycetes</taxon>
        <taxon>Pseudonocardiales</taxon>
        <taxon>Pseudonocardiaceae</taxon>
        <taxon>Goodfellowiella</taxon>
    </lineage>
</organism>
<dbReference type="GO" id="GO:0046872">
    <property type="term" value="F:metal ion binding"/>
    <property type="evidence" value="ECO:0007669"/>
    <property type="project" value="UniProtKB-KW"/>
</dbReference>
<evidence type="ECO:0000256" key="2">
    <source>
        <dbReference type="ARBA" id="ARBA00022946"/>
    </source>
</evidence>
<keyword evidence="3" id="KW-0408">Iron</keyword>
<dbReference type="Proteomes" id="UP001206128">
    <property type="component" value="Unassembled WGS sequence"/>
</dbReference>
<gene>
    <name evidence="5" type="ORF">LX83_001816</name>
</gene>
<dbReference type="GO" id="GO:0006412">
    <property type="term" value="P:translation"/>
    <property type="evidence" value="ECO:0007669"/>
    <property type="project" value="InterPro"/>
</dbReference>
<comment type="caution">
    <text evidence="5">The sequence shown here is derived from an EMBL/GenBank/DDBJ whole genome shotgun (WGS) entry which is preliminary data.</text>
</comment>
<evidence type="ECO:0000256" key="3">
    <source>
        <dbReference type="ARBA" id="ARBA00023004"/>
    </source>
</evidence>
<evidence type="ECO:0000313" key="5">
    <source>
        <dbReference type="EMBL" id="MCP2164967.1"/>
    </source>
</evidence>
<dbReference type="GO" id="GO:0015935">
    <property type="term" value="C:small ribosomal subunit"/>
    <property type="evidence" value="ECO:0007669"/>
    <property type="project" value="TreeGrafter"/>
</dbReference>